<dbReference type="CDD" id="cd06261">
    <property type="entry name" value="TM_PBP2"/>
    <property type="match status" value="1"/>
</dbReference>
<keyword evidence="6 9" id="KW-0812">Transmembrane</keyword>
<comment type="subcellular location">
    <subcellularLocation>
        <location evidence="1 9">Cell membrane</location>
        <topology evidence="1 9">Multi-pass membrane protein</topology>
    </subcellularLocation>
</comment>
<evidence type="ECO:0000256" key="1">
    <source>
        <dbReference type="ARBA" id="ARBA00004651"/>
    </source>
</evidence>
<dbReference type="RefSeq" id="WP_183376719.1">
    <property type="nucleotide sequence ID" value="NZ_JACHHD010000019.1"/>
</dbReference>
<evidence type="ECO:0000256" key="5">
    <source>
        <dbReference type="ARBA" id="ARBA00022592"/>
    </source>
</evidence>
<keyword evidence="5 10" id="KW-0592">Phosphate transport</keyword>
<reference evidence="12 13" key="1">
    <citation type="submission" date="2020-08" db="EMBL/GenBank/DDBJ databases">
        <title>Genomic Encyclopedia of Type Strains, Phase IV (KMG-IV): sequencing the most valuable type-strain genomes for metagenomic binning, comparative biology and taxonomic classification.</title>
        <authorList>
            <person name="Goeker M."/>
        </authorList>
    </citation>
    <scope>NUCLEOTIDE SEQUENCE [LARGE SCALE GENOMIC DNA]</scope>
    <source>
        <strain evidence="12 13">DSM 26963</strain>
    </source>
</reference>
<feature type="domain" description="ABC transmembrane type-1" evidence="11">
    <location>
        <begin position="65"/>
        <end position="273"/>
    </location>
</feature>
<feature type="transmembrane region" description="Helical" evidence="9">
    <location>
        <begin position="141"/>
        <end position="163"/>
    </location>
</feature>
<dbReference type="InterPro" id="IPR011864">
    <property type="entry name" value="Phosphate_PstC"/>
</dbReference>
<evidence type="ECO:0000256" key="3">
    <source>
        <dbReference type="ARBA" id="ARBA00022448"/>
    </source>
</evidence>
<organism evidence="12 13">
    <name type="scientific">Faecalicoccus acidiformans</name>
    <dbReference type="NCBI Taxonomy" id="915173"/>
    <lineage>
        <taxon>Bacteria</taxon>
        <taxon>Bacillati</taxon>
        <taxon>Bacillota</taxon>
        <taxon>Erysipelotrichia</taxon>
        <taxon>Erysipelotrichales</taxon>
        <taxon>Erysipelotrichaceae</taxon>
        <taxon>Faecalicoccus</taxon>
    </lineage>
</organism>
<dbReference type="PANTHER" id="PTHR30425">
    <property type="entry name" value="PHOSPHATE TRANSPORT SYSTEM PERMEASE PROTEIN PST"/>
    <property type="match status" value="1"/>
</dbReference>
<dbReference type="GO" id="GO:0005315">
    <property type="term" value="F:phosphate transmembrane transporter activity"/>
    <property type="evidence" value="ECO:0007669"/>
    <property type="project" value="InterPro"/>
</dbReference>
<keyword evidence="7 9" id="KW-1133">Transmembrane helix</keyword>
<protein>
    <recommendedName>
        <fullName evidence="10">Phosphate transport system permease protein</fullName>
    </recommendedName>
</protein>
<keyword evidence="8 9" id="KW-0472">Membrane</keyword>
<comment type="function">
    <text evidence="10">Part of the binding-protein-dependent transport system for phosphate; probably responsible for the translocation of the substrate across the membrane.</text>
</comment>
<dbReference type="InterPro" id="IPR000515">
    <property type="entry name" value="MetI-like"/>
</dbReference>
<dbReference type="Gene3D" id="1.10.3720.10">
    <property type="entry name" value="MetI-like"/>
    <property type="match status" value="1"/>
</dbReference>
<dbReference type="GO" id="GO:0006817">
    <property type="term" value="P:phosphate ion transport"/>
    <property type="evidence" value="ECO:0007669"/>
    <property type="project" value="UniProtKB-KW"/>
</dbReference>
<dbReference type="PANTHER" id="PTHR30425:SF1">
    <property type="entry name" value="PHOSPHATE TRANSPORT SYSTEM PERMEASE PROTEIN PSTC"/>
    <property type="match status" value="1"/>
</dbReference>
<dbReference type="InterPro" id="IPR051124">
    <property type="entry name" value="Phosphate_Transport_Permease"/>
</dbReference>
<dbReference type="NCBIfam" id="TIGR02138">
    <property type="entry name" value="phosphate_pstC"/>
    <property type="match status" value="1"/>
</dbReference>
<keyword evidence="4 10" id="KW-1003">Cell membrane</keyword>
<evidence type="ECO:0000256" key="7">
    <source>
        <dbReference type="ARBA" id="ARBA00022989"/>
    </source>
</evidence>
<proteinExistence type="inferred from homology"/>
<evidence type="ECO:0000256" key="6">
    <source>
        <dbReference type="ARBA" id="ARBA00022692"/>
    </source>
</evidence>
<evidence type="ECO:0000313" key="12">
    <source>
        <dbReference type="EMBL" id="MBB5185606.1"/>
    </source>
</evidence>
<comment type="caution">
    <text evidence="10">Lacks conserved residue(s) required for the propagation of feature annotation.</text>
</comment>
<dbReference type="Proteomes" id="UP000521313">
    <property type="component" value="Unassembled WGS sequence"/>
</dbReference>
<dbReference type="GO" id="GO:0005886">
    <property type="term" value="C:plasma membrane"/>
    <property type="evidence" value="ECO:0007669"/>
    <property type="project" value="UniProtKB-SubCell"/>
</dbReference>
<evidence type="ECO:0000256" key="2">
    <source>
        <dbReference type="ARBA" id="ARBA00007069"/>
    </source>
</evidence>
<accession>A0A7W8FYP3</accession>
<dbReference type="PROSITE" id="PS50928">
    <property type="entry name" value="ABC_TM1"/>
    <property type="match status" value="1"/>
</dbReference>
<evidence type="ECO:0000259" key="11">
    <source>
        <dbReference type="PROSITE" id="PS50928"/>
    </source>
</evidence>
<evidence type="ECO:0000256" key="10">
    <source>
        <dbReference type="RuleBase" id="RU363054"/>
    </source>
</evidence>
<feature type="transmembrane region" description="Helical" evidence="9">
    <location>
        <begin position="254"/>
        <end position="276"/>
    </location>
</feature>
<feature type="transmembrane region" description="Helical" evidence="9">
    <location>
        <begin position="105"/>
        <end position="129"/>
    </location>
</feature>
<sequence>MQLRENAMRIVFMLAACFSIVAVFFICFYLFINGLPAIAKIGPMNFLAGMEWAPSNNLYGIFPMIIGSIYVTAGAIVVGVPIGILTAVYMAYFCPKKIYRIVKPAVELLAGIPSIVYGFFGLVVIVPLIQDAFHTSGNTVLAASILLGIMILPTIVSVSEASLQAVPDSYYEGSLALGASHERSVYFVCLKAAKSGVLAGVILGVGRAIGETMAVIMVAGNQAVVPGSLLHGVRTMTANIVLEMGYATGLHREALIATAVVLFVFIMIINLSFSALKRKEAKA</sequence>
<comment type="caution">
    <text evidence="12">The sequence shown here is derived from an EMBL/GenBank/DDBJ whole genome shotgun (WGS) entry which is preliminary data.</text>
</comment>
<feature type="transmembrane region" description="Helical" evidence="9">
    <location>
        <begin position="12"/>
        <end position="32"/>
    </location>
</feature>
<dbReference type="Pfam" id="PF00528">
    <property type="entry name" value="BPD_transp_1"/>
    <property type="match status" value="1"/>
</dbReference>
<dbReference type="InterPro" id="IPR035906">
    <property type="entry name" value="MetI-like_sf"/>
</dbReference>
<dbReference type="SUPFAM" id="SSF161098">
    <property type="entry name" value="MetI-like"/>
    <property type="match status" value="1"/>
</dbReference>
<name>A0A7W8FYP3_9FIRM</name>
<evidence type="ECO:0000256" key="4">
    <source>
        <dbReference type="ARBA" id="ARBA00022475"/>
    </source>
</evidence>
<evidence type="ECO:0000256" key="8">
    <source>
        <dbReference type="ARBA" id="ARBA00023136"/>
    </source>
</evidence>
<keyword evidence="3 9" id="KW-0813">Transport</keyword>
<dbReference type="EMBL" id="JACHHD010000019">
    <property type="protein sequence ID" value="MBB5185606.1"/>
    <property type="molecule type" value="Genomic_DNA"/>
</dbReference>
<feature type="transmembrane region" description="Helical" evidence="9">
    <location>
        <begin position="60"/>
        <end position="93"/>
    </location>
</feature>
<dbReference type="AlphaFoldDB" id="A0A7W8FYP3"/>
<comment type="similarity">
    <text evidence="2 10">Belongs to the binding-protein-dependent transport system permease family. CysTW subfamily.</text>
</comment>
<gene>
    <name evidence="12" type="ORF">HNQ43_001681</name>
</gene>
<evidence type="ECO:0000313" key="13">
    <source>
        <dbReference type="Proteomes" id="UP000521313"/>
    </source>
</evidence>
<evidence type="ECO:0000256" key="9">
    <source>
        <dbReference type="RuleBase" id="RU363032"/>
    </source>
</evidence>